<accession>A0A8H7DDZ6</accession>
<name>A0A8H7DDZ6_9AGAR</name>
<dbReference type="Gene3D" id="2.60.120.260">
    <property type="entry name" value="Galactose-binding domain-like"/>
    <property type="match status" value="1"/>
</dbReference>
<evidence type="ECO:0000256" key="2">
    <source>
        <dbReference type="SAM" id="SignalP"/>
    </source>
</evidence>
<reference evidence="3" key="1">
    <citation type="submission" date="2020-05" db="EMBL/GenBank/DDBJ databases">
        <title>Mycena genomes resolve the evolution of fungal bioluminescence.</title>
        <authorList>
            <person name="Tsai I.J."/>
        </authorList>
    </citation>
    <scope>NUCLEOTIDE SEQUENCE</scope>
    <source>
        <strain evidence="3">160909Yilan</strain>
    </source>
</reference>
<protein>
    <submittedName>
        <fullName evidence="3">Lectin 2</fullName>
    </submittedName>
</protein>
<comment type="caution">
    <text evidence="3">The sequence shown here is derived from an EMBL/GenBank/DDBJ whole genome shotgun (WGS) entry which is preliminary data.</text>
</comment>
<keyword evidence="2" id="KW-0732">Signal</keyword>
<dbReference type="AlphaFoldDB" id="A0A8H7DDZ6"/>
<feature type="compositionally biased region" description="Basic and acidic residues" evidence="1">
    <location>
        <begin position="289"/>
        <end position="327"/>
    </location>
</feature>
<proteinExistence type="predicted"/>
<organism evidence="3 4">
    <name type="scientific">Mycena sanguinolenta</name>
    <dbReference type="NCBI Taxonomy" id="230812"/>
    <lineage>
        <taxon>Eukaryota</taxon>
        <taxon>Fungi</taxon>
        <taxon>Dikarya</taxon>
        <taxon>Basidiomycota</taxon>
        <taxon>Agaricomycotina</taxon>
        <taxon>Agaricomycetes</taxon>
        <taxon>Agaricomycetidae</taxon>
        <taxon>Agaricales</taxon>
        <taxon>Marasmiineae</taxon>
        <taxon>Mycenaceae</taxon>
        <taxon>Mycena</taxon>
    </lineage>
</organism>
<feature type="region of interest" description="Disordered" evidence="1">
    <location>
        <begin position="272"/>
        <end position="327"/>
    </location>
</feature>
<evidence type="ECO:0000313" key="4">
    <source>
        <dbReference type="Proteomes" id="UP000623467"/>
    </source>
</evidence>
<feature type="chain" id="PRO_5034609801" evidence="2">
    <location>
        <begin position="20"/>
        <end position="605"/>
    </location>
</feature>
<dbReference type="Proteomes" id="UP000623467">
    <property type="component" value="Unassembled WGS sequence"/>
</dbReference>
<feature type="compositionally biased region" description="Polar residues" evidence="1">
    <location>
        <begin position="272"/>
        <end position="282"/>
    </location>
</feature>
<dbReference type="EMBL" id="JACAZH010000005">
    <property type="protein sequence ID" value="KAF7368051.1"/>
    <property type="molecule type" value="Genomic_DNA"/>
</dbReference>
<gene>
    <name evidence="3" type="ORF">MSAN_00871000</name>
</gene>
<evidence type="ECO:0000313" key="3">
    <source>
        <dbReference type="EMBL" id="KAF7368051.1"/>
    </source>
</evidence>
<feature type="signal peptide" evidence="2">
    <location>
        <begin position="1"/>
        <end position="19"/>
    </location>
</feature>
<keyword evidence="4" id="KW-1185">Reference proteome</keyword>
<evidence type="ECO:0000256" key="1">
    <source>
        <dbReference type="SAM" id="MobiDB-lite"/>
    </source>
</evidence>
<dbReference type="OrthoDB" id="3056365at2759"/>
<sequence>MRISLVLSLSLLSAVTVWAQQPTAPPPLDFEGAHWIWTSEMKTGTGAVASRPFRKVFTAPTGKIPLFVHTVSTADDGHKLYINGVLITEADSINNPRAACAPLNPGSNIFAIRGTNTGGAASVLAKFRITYSDGTTDTVVTDSSWKGATSVPAGFEKPGFNDSPWGYPPSYGRYGVAPWNKPHPAQEVPRCPQFKPVESELECSAKTGRYLSAVPGVGCVCLSERTPSYCGTPVGDSKAVQKCLDKTGSDGKREIKCYVECSRGLVATDQNTCSAPQTQTPPTRVGPDTVRKLPLDINSSDKAKQESKDEEERREREEARKEREEAKKAREEAYEFREQQRAAMELCGCANAPSVPSTAPSVPSTVPSVLSIARPCSEPFPLTWSSPTSRCGCVGTFNQAQRRDPNAVQCLPPANHGQVACQNTGPASSRCNIVCDDGFQLTPDQTDCIATTRNDAISEFDCSADAEKPGFLTADPLLGCICADAKTENFCGVSAGHPDAEMMCFDTTDSWGYREAKCEVQCPDGFTVTDQNTCEVIKVKDDFERPCIEDAPARADANMQALIEHTMEKLNIARCENGFEFIKTATGYQCTGGGHWVTFEQLGMN</sequence>